<evidence type="ECO:0000256" key="5">
    <source>
        <dbReference type="ARBA" id="ARBA00022801"/>
    </source>
</evidence>
<dbReference type="InterPro" id="IPR029060">
    <property type="entry name" value="PIN-like_dom_sf"/>
</dbReference>
<dbReference type="GO" id="GO:0003677">
    <property type="term" value="F:DNA binding"/>
    <property type="evidence" value="ECO:0007669"/>
    <property type="project" value="InterPro"/>
</dbReference>
<evidence type="ECO:0008006" key="10">
    <source>
        <dbReference type="Google" id="ProtNLM"/>
    </source>
</evidence>
<comment type="cofactor">
    <cofactor evidence="1">
        <name>Mg(2+)</name>
        <dbReference type="ChEBI" id="CHEBI:18420"/>
    </cofactor>
</comment>
<dbReference type="PANTHER" id="PTHR11081:SF9">
    <property type="entry name" value="FLAP ENDONUCLEASE 1"/>
    <property type="match status" value="1"/>
</dbReference>
<organism evidence="9">
    <name type="scientific">viral metagenome</name>
    <dbReference type="NCBI Taxonomy" id="1070528"/>
    <lineage>
        <taxon>unclassified sequences</taxon>
        <taxon>metagenomes</taxon>
        <taxon>organismal metagenomes</taxon>
    </lineage>
</organism>
<reference evidence="9" key="1">
    <citation type="journal article" date="2020" name="Nature">
        <title>Giant virus diversity and host interactions through global metagenomics.</title>
        <authorList>
            <person name="Schulz F."/>
            <person name="Roux S."/>
            <person name="Paez-Espino D."/>
            <person name="Jungbluth S."/>
            <person name="Walsh D.A."/>
            <person name="Denef V.J."/>
            <person name="McMahon K.D."/>
            <person name="Konstantinidis K.T."/>
            <person name="Eloe-Fadrosh E.A."/>
            <person name="Kyrpides N.C."/>
            <person name="Woyke T."/>
        </authorList>
    </citation>
    <scope>NUCLEOTIDE SEQUENCE</scope>
    <source>
        <strain evidence="9">GVMAG-M-3300018428-35</strain>
    </source>
</reference>
<evidence type="ECO:0000259" key="8">
    <source>
        <dbReference type="SMART" id="SM00485"/>
    </source>
</evidence>
<dbReference type="SUPFAM" id="SSF47807">
    <property type="entry name" value="5' to 3' exonuclease, C-terminal subdomain"/>
    <property type="match status" value="1"/>
</dbReference>
<dbReference type="InterPro" id="IPR006086">
    <property type="entry name" value="XPG-I_dom"/>
</dbReference>
<evidence type="ECO:0000256" key="3">
    <source>
        <dbReference type="ARBA" id="ARBA00022723"/>
    </source>
</evidence>
<dbReference type="SMART" id="SM00279">
    <property type="entry name" value="HhH2"/>
    <property type="match status" value="1"/>
</dbReference>
<dbReference type="SUPFAM" id="SSF88723">
    <property type="entry name" value="PIN domain-like"/>
    <property type="match status" value="1"/>
</dbReference>
<dbReference type="SMART" id="SM00485">
    <property type="entry name" value="XPGN"/>
    <property type="match status" value="1"/>
</dbReference>
<feature type="domain" description="XPG N-terminal" evidence="8">
    <location>
        <begin position="1"/>
        <end position="107"/>
    </location>
</feature>
<evidence type="ECO:0000256" key="1">
    <source>
        <dbReference type="ARBA" id="ARBA00001946"/>
    </source>
</evidence>
<dbReference type="InterPro" id="IPR006085">
    <property type="entry name" value="XPG_DNA_repair_N"/>
</dbReference>
<evidence type="ECO:0000256" key="4">
    <source>
        <dbReference type="ARBA" id="ARBA00022759"/>
    </source>
</evidence>
<keyword evidence="6" id="KW-0460">Magnesium</keyword>
<keyword evidence="2" id="KW-0540">Nuclease</keyword>
<dbReference type="AlphaFoldDB" id="A0A6C0BVK5"/>
<dbReference type="InterPro" id="IPR008918">
    <property type="entry name" value="HhH2"/>
</dbReference>
<evidence type="ECO:0000256" key="6">
    <source>
        <dbReference type="ARBA" id="ARBA00022842"/>
    </source>
</evidence>
<dbReference type="PANTHER" id="PTHR11081">
    <property type="entry name" value="FLAP ENDONUCLEASE FAMILY MEMBER"/>
    <property type="match status" value="1"/>
</dbReference>
<sequence length="329" mass="38038">MGIKSLTSLIQKKSPESIKTISLYTLKEKKVAIDTNIFLYRSLANVRANGDYLRNKDGHVVSHIVGMFNNAMKYLQFGIEPIYIFDGKPPIEKKEVLDERKKKASESKELSEKSLTIEEKQKHEKNSIRVKSFHVNDVKKLFNLMGVSYIHPNGEAEAYASELCRIGYVDYVVTEDMDSLVFGCPRMIRTCLDKSIKRNDVVSVIDLETTLKNFNMNMSEFTDMCILCGCDYCPTIPGVGTIRSYNHIQKYKNIEELLNSGKCVNIPDEFKERYKMSRELFNVFREKIDINNMNICSSEYQKEKLTEYLIKECSMNEKRVSKTLDKIKL</sequence>
<dbReference type="CDD" id="cd09901">
    <property type="entry name" value="H3TH_FEN1-like"/>
    <property type="match status" value="1"/>
</dbReference>
<keyword evidence="3" id="KW-0479">Metal-binding</keyword>
<name>A0A6C0BVK5_9ZZZZ</name>
<dbReference type="Gene3D" id="1.10.150.20">
    <property type="entry name" value="5' to 3' exonuclease, C-terminal subdomain"/>
    <property type="match status" value="1"/>
</dbReference>
<dbReference type="InterPro" id="IPR036279">
    <property type="entry name" value="5-3_exonuclease_C_sf"/>
</dbReference>
<dbReference type="PRINTS" id="PR00853">
    <property type="entry name" value="XPGRADSUPER"/>
</dbReference>
<keyword evidence="5" id="KW-0378">Hydrolase</keyword>
<dbReference type="GO" id="GO:0008409">
    <property type="term" value="F:5'-3' exonuclease activity"/>
    <property type="evidence" value="ECO:0007669"/>
    <property type="project" value="TreeGrafter"/>
</dbReference>
<evidence type="ECO:0000313" key="9">
    <source>
        <dbReference type="EMBL" id="QHS95458.1"/>
    </source>
</evidence>
<accession>A0A6C0BVK5</accession>
<dbReference type="GO" id="GO:0017108">
    <property type="term" value="F:5'-flap endonuclease activity"/>
    <property type="evidence" value="ECO:0007669"/>
    <property type="project" value="TreeGrafter"/>
</dbReference>
<dbReference type="GO" id="GO:0046872">
    <property type="term" value="F:metal ion binding"/>
    <property type="evidence" value="ECO:0007669"/>
    <property type="project" value="UniProtKB-KW"/>
</dbReference>
<evidence type="ECO:0000256" key="2">
    <source>
        <dbReference type="ARBA" id="ARBA00022722"/>
    </source>
</evidence>
<dbReference type="EMBL" id="MN739251">
    <property type="protein sequence ID" value="QHS95458.1"/>
    <property type="molecule type" value="Genomic_DNA"/>
</dbReference>
<proteinExistence type="predicted"/>
<feature type="domain" description="XPG-I" evidence="7">
    <location>
        <begin position="143"/>
        <end position="216"/>
    </location>
</feature>
<dbReference type="InterPro" id="IPR006084">
    <property type="entry name" value="XPG/Rad2"/>
</dbReference>
<dbReference type="Gene3D" id="3.40.50.1010">
    <property type="entry name" value="5'-nuclease"/>
    <property type="match status" value="1"/>
</dbReference>
<evidence type="ECO:0000259" key="7">
    <source>
        <dbReference type="SMART" id="SM00484"/>
    </source>
</evidence>
<dbReference type="SMART" id="SM00484">
    <property type="entry name" value="XPGI"/>
    <property type="match status" value="1"/>
</dbReference>
<dbReference type="Pfam" id="PF00752">
    <property type="entry name" value="XPG_N"/>
    <property type="match status" value="1"/>
</dbReference>
<protein>
    <recommendedName>
        <fullName evidence="10">XPG N-terminal domain-containing protein</fullName>
    </recommendedName>
</protein>
<keyword evidence="4" id="KW-0255">Endonuclease</keyword>
<dbReference type="Pfam" id="PF00867">
    <property type="entry name" value="XPG_I"/>
    <property type="match status" value="1"/>
</dbReference>